<accession>A0ACB9HUI5</accession>
<gene>
    <name evidence="1" type="ORF">L1987_33754</name>
</gene>
<protein>
    <submittedName>
        <fullName evidence="1">Uncharacterized protein</fullName>
    </submittedName>
</protein>
<comment type="caution">
    <text evidence="1">The sequence shown here is derived from an EMBL/GenBank/DDBJ whole genome shotgun (WGS) entry which is preliminary data.</text>
</comment>
<dbReference type="EMBL" id="CM042028">
    <property type="protein sequence ID" value="KAI3798477.1"/>
    <property type="molecule type" value="Genomic_DNA"/>
</dbReference>
<reference evidence="2" key="1">
    <citation type="journal article" date="2022" name="Mol. Ecol. Resour.">
        <title>The genomes of chicory, endive, great burdock and yacon provide insights into Asteraceae palaeo-polyploidization history and plant inulin production.</title>
        <authorList>
            <person name="Fan W."/>
            <person name="Wang S."/>
            <person name="Wang H."/>
            <person name="Wang A."/>
            <person name="Jiang F."/>
            <person name="Liu H."/>
            <person name="Zhao H."/>
            <person name="Xu D."/>
            <person name="Zhang Y."/>
        </authorList>
    </citation>
    <scope>NUCLEOTIDE SEQUENCE [LARGE SCALE GENOMIC DNA]</scope>
    <source>
        <strain evidence="2">cv. Yunnan</strain>
    </source>
</reference>
<name>A0ACB9HUI5_9ASTR</name>
<dbReference type="Proteomes" id="UP001056120">
    <property type="component" value="Linkage Group LG11"/>
</dbReference>
<reference evidence="1 2" key="2">
    <citation type="journal article" date="2022" name="Mol. Ecol. Resour.">
        <title>The genomes of chicory, endive, great burdock and yacon provide insights into Asteraceae paleo-polyploidization history and plant inulin production.</title>
        <authorList>
            <person name="Fan W."/>
            <person name="Wang S."/>
            <person name="Wang H."/>
            <person name="Wang A."/>
            <person name="Jiang F."/>
            <person name="Liu H."/>
            <person name="Zhao H."/>
            <person name="Xu D."/>
            <person name="Zhang Y."/>
        </authorList>
    </citation>
    <scope>NUCLEOTIDE SEQUENCE [LARGE SCALE GENOMIC DNA]</scope>
    <source>
        <strain evidence="2">cv. Yunnan</strain>
        <tissue evidence="1">Leaves</tissue>
    </source>
</reference>
<evidence type="ECO:0000313" key="1">
    <source>
        <dbReference type="EMBL" id="KAI3798477.1"/>
    </source>
</evidence>
<keyword evidence="2" id="KW-1185">Reference proteome</keyword>
<sequence length="88" mass="9968">METETSIKQISPCGDGGGDDKYGDTVTREWRGEGSGDGNRCGGLEVEGDEGSSPESDLRFEGKLKRFDGQITRRWLVLLWRRKRGRWF</sequence>
<organism evidence="1 2">
    <name type="scientific">Smallanthus sonchifolius</name>
    <dbReference type="NCBI Taxonomy" id="185202"/>
    <lineage>
        <taxon>Eukaryota</taxon>
        <taxon>Viridiplantae</taxon>
        <taxon>Streptophyta</taxon>
        <taxon>Embryophyta</taxon>
        <taxon>Tracheophyta</taxon>
        <taxon>Spermatophyta</taxon>
        <taxon>Magnoliopsida</taxon>
        <taxon>eudicotyledons</taxon>
        <taxon>Gunneridae</taxon>
        <taxon>Pentapetalae</taxon>
        <taxon>asterids</taxon>
        <taxon>campanulids</taxon>
        <taxon>Asterales</taxon>
        <taxon>Asteraceae</taxon>
        <taxon>Asteroideae</taxon>
        <taxon>Heliantheae alliance</taxon>
        <taxon>Millerieae</taxon>
        <taxon>Smallanthus</taxon>
    </lineage>
</organism>
<evidence type="ECO:0000313" key="2">
    <source>
        <dbReference type="Proteomes" id="UP001056120"/>
    </source>
</evidence>
<proteinExistence type="predicted"/>